<evidence type="ECO:0000313" key="2">
    <source>
        <dbReference type="EMBL" id="SFA54579.1"/>
    </source>
</evidence>
<sequence>MSYIISSMFLNMPVLVIGATAASVVVLSELERWGVNIEWGFVKAGFLIGAGFSLVKLLGKMALFL</sequence>
<keyword evidence="1" id="KW-0472">Membrane</keyword>
<dbReference type="RefSeq" id="WP_090951674.1">
    <property type="nucleotide sequence ID" value="NZ_FOJS01000053.1"/>
</dbReference>
<feature type="transmembrane region" description="Helical" evidence="1">
    <location>
        <begin position="7"/>
        <end position="27"/>
    </location>
</feature>
<gene>
    <name evidence="2" type="ORF">SAMN05192569_10534</name>
</gene>
<protein>
    <submittedName>
        <fullName evidence="2">Uncharacterized protein</fullName>
    </submittedName>
</protein>
<dbReference type="EMBL" id="FOJS01000053">
    <property type="protein sequence ID" value="SFA54579.1"/>
    <property type="molecule type" value="Genomic_DNA"/>
</dbReference>
<name>A0A1I0TS49_9BACL</name>
<keyword evidence="1" id="KW-0812">Transmembrane</keyword>
<dbReference type="Proteomes" id="UP000198650">
    <property type="component" value="Unassembled WGS sequence"/>
</dbReference>
<evidence type="ECO:0000256" key="1">
    <source>
        <dbReference type="SAM" id="Phobius"/>
    </source>
</evidence>
<reference evidence="3" key="1">
    <citation type="submission" date="2016-10" db="EMBL/GenBank/DDBJ databases">
        <authorList>
            <person name="Varghese N."/>
            <person name="Submissions S."/>
        </authorList>
    </citation>
    <scope>NUCLEOTIDE SEQUENCE [LARGE SCALE GENOMIC DNA]</scope>
    <source>
        <strain evidence="3">M1</strain>
    </source>
</reference>
<proteinExistence type="predicted"/>
<feature type="transmembrane region" description="Helical" evidence="1">
    <location>
        <begin position="39"/>
        <end position="59"/>
    </location>
</feature>
<accession>A0A1I0TS49</accession>
<dbReference type="AlphaFoldDB" id="A0A1I0TS49"/>
<keyword evidence="3" id="KW-1185">Reference proteome</keyword>
<organism evidence="2 3">
    <name type="scientific">Parageobacillus thermantarcticus</name>
    <dbReference type="NCBI Taxonomy" id="186116"/>
    <lineage>
        <taxon>Bacteria</taxon>
        <taxon>Bacillati</taxon>
        <taxon>Bacillota</taxon>
        <taxon>Bacilli</taxon>
        <taxon>Bacillales</taxon>
        <taxon>Anoxybacillaceae</taxon>
        <taxon>Parageobacillus</taxon>
    </lineage>
</organism>
<keyword evidence="1" id="KW-1133">Transmembrane helix</keyword>
<dbReference type="STRING" id="186116.SAMN05192569_10534"/>
<evidence type="ECO:0000313" key="3">
    <source>
        <dbReference type="Proteomes" id="UP000198650"/>
    </source>
</evidence>